<reference evidence="10" key="1">
    <citation type="journal article" date="2019" name="Int. J. Syst. Evol. Microbiol.">
        <title>The Global Catalogue of Microorganisms (GCM) 10K type strain sequencing project: providing services to taxonomists for standard genome sequencing and annotation.</title>
        <authorList>
            <consortium name="The Broad Institute Genomics Platform"/>
            <consortium name="The Broad Institute Genome Sequencing Center for Infectious Disease"/>
            <person name="Wu L."/>
            <person name="Ma J."/>
        </authorList>
    </citation>
    <scope>NUCLEOTIDE SEQUENCE [LARGE SCALE GENOMIC DNA]</scope>
    <source>
        <strain evidence="10">NBRC 108730</strain>
    </source>
</reference>
<proteinExistence type="predicted"/>
<evidence type="ECO:0000313" key="9">
    <source>
        <dbReference type="EMBL" id="GMA85788.1"/>
    </source>
</evidence>
<dbReference type="Gene3D" id="2.130.10.120">
    <property type="entry name" value="Prolyl oligopeptidase, N-terminal domain"/>
    <property type="match status" value="1"/>
</dbReference>
<gene>
    <name evidence="9" type="ORF">GCM10025868_10380</name>
</gene>
<feature type="compositionally biased region" description="Basic residues" evidence="6">
    <location>
        <begin position="273"/>
        <end position="290"/>
    </location>
</feature>
<comment type="catalytic activity">
    <reaction evidence="1">
        <text>Hydrolysis of Pro-|-Xaa &gt;&gt; Ala-|-Xaa in oligopeptides.</text>
        <dbReference type="EC" id="3.4.21.26"/>
    </reaction>
</comment>
<keyword evidence="4" id="KW-0378">Hydrolase</keyword>
<dbReference type="InterPro" id="IPR029058">
    <property type="entry name" value="AB_hydrolase_fold"/>
</dbReference>
<sequence>MLVAAWTRHAVGEITLHDARTGTRTGEVPLPGVGSVGGLSERPEGGHELWVGYTDQVTPSSVLKFDARTGETTTWATAPGAVEVPQVHTQQVVYTSADGTEVRMLVVSPAEAPDRPRPTVLYGYGGFGASMTPGYSAGVLAWVEAGGVYAIANLRGGGEEGEGWHRDGMLANKQHVYDDFHAAAEWLTAEGWTTPQQPVDQRRLERRPAGGRGADPAARACSRPWSARRRCSTWCATSLFGLGATWASEYGTAADPEQARLAAGLLAGAPGGRGHRLSRGAVHRVRRRHPGRPDARPQGSPRRCSTPRRPTRASGRCCCGARRTSGTAAARCRGRSSLTADSLSFAAHHTGLTVPGAGAATGV</sequence>
<evidence type="ECO:0000313" key="10">
    <source>
        <dbReference type="Proteomes" id="UP001157017"/>
    </source>
</evidence>
<dbReference type="SUPFAM" id="SSF50993">
    <property type="entry name" value="Peptidase/esterase 'gauge' domain"/>
    <property type="match status" value="1"/>
</dbReference>
<feature type="domain" description="Peptidase S9 prolyl oligopeptidase catalytic" evidence="7">
    <location>
        <begin position="140"/>
        <end position="197"/>
    </location>
</feature>
<dbReference type="Pfam" id="PF00326">
    <property type="entry name" value="Peptidase_S9"/>
    <property type="match status" value="1"/>
</dbReference>
<dbReference type="PANTHER" id="PTHR42881">
    <property type="entry name" value="PROLYL ENDOPEPTIDASE"/>
    <property type="match status" value="1"/>
</dbReference>
<dbReference type="InterPro" id="IPR001375">
    <property type="entry name" value="Peptidase_S9_cat"/>
</dbReference>
<dbReference type="PANTHER" id="PTHR42881:SF2">
    <property type="entry name" value="PROLYL ENDOPEPTIDASE"/>
    <property type="match status" value="1"/>
</dbReference>
<dbReference type="Pfam" id="PF02897">
    <property type="entry name" value="Peptidase_S9_N"/>
    <property type="match status" value="1"/>
</dbReference>
<comment type="caution">
    <text evidence="9">The sequence shown here is derived from an EMBL/GenBank/DDBJ whole genome shotgun (WGS) entry which is preliminary data.</text>
</comment>
<evidence type="ECO:0000256" key="5">
    <source>
        <dbReference type="ARBA" id="ARBA00022825"/>
    </source>
</evidence>
<keyword evidence="5" id="KW-0720">Serine protease</keyword>
<feature type="region of interest" description="Disordered" evidence="6">
    <location>
        <begin position="193"/>
        <end position="219"/>
    </location>
</feature>
<dbReference type="PRINTS" id="PR00862">
    <property type="entry name" value="PROLIGOPTASE"/>
</dbReference>
<dbReference type="InterPro" id="IPR051167">
    <property type="entry name" value="Prolyl_oligopep/macrocyclase"/>
</dbReference>
<dbReference type="InterPro" id="IPR023302">
    <property type="entry name" value="Pept_S9A_N"/>
</dbReference>
<keyword evidence="3" id="KW-0645">Protease</keyword>
<dbReference type="SUPFAM" id="SSF53474">
    <property type="entry name" value="alpha/beta-Hydrolases"/>
    <property type="match status" value="1"/>
</dbReference>
<feature type="domain" description="Peptidase S9A N-terminal" evidence="8">
    <location>
        <begin position="2"/>
        <end position="76"/>
    </location>
</feature>
<dbReference type="Proteomes" id="UP001157017">
    <property type="component" value="Unassembled WGS sequence"/>
</dbReference>
<evidence type="ECO:0000259" key="8">
    <source>
        <dbReference type="Pfam" id="PF02897"/>
    </source>
</evidence>
<feature type="region of interest" description="Disordered" evidence="6">
    <location>
        <begin position="267"/>
        <end position="316"/>
    </location>
</feature>
<keyword evidence="10" id="KW-1185">Reference proteome</keyword>
<evidence type="ECO:0000256" key="3">
    <source>
        <dbReference type="ARBA" id="ARBA00022670"/>
    </source>
</evidence>
<dbReference type="EC" id="3.4.21.26" evidence="2"/>
<evidence type="ECO:0000256" key="1">
    <source>
        <dbReference type="ARBA" id="ARBA00001070"/>
    </source>
</evidence>
<evidence type="ECO:0000256" key="2">
    <source>
        <dbReference type="ARBA" id="ARBA00011897"/>
    </source>
</evidence>
<organism evidence="9 10">
    <name type="scientific">Angustibacter aerolatus</name>
    <dbReference type="NCBI Taxonomy" id="1162965"/>
    <lineage>
        <taxon>Bacteria</taxon>
        <taxon>Bacillati</taxon>
        <taxon>Actinomycetota</taxon>
        <taxon>Actinomycetes</taxon>
        <taxon>Kineosporiales</taxon>
        <taxon>Kineosporiaceae</taxon>
    </lineage>
</organism>
<evidence type="ECO:0000256" key="6">
    <source>
        <dbReference type="SAM" id="MobiDB-lite"/>
    </source>
</evidence>
<accession>A0ABQ6JED1</accession>
<dbReference type="EMBL" id="BSUZ01000001">
    <property type="protein sequence ID" value="GMA85788.1"/>
    <property type="molecule type" value="Genomic_DNA"/>
</dbReference>
<dbReference type="InterPro" id="IPR002470">
    <property type="entry name" value="Peptidase_S9A"/>
</dbReference>
<name>A0ABQ6JED1_9ACTN</name>
<evidence type="ECO:0000259" key="7">
    <source>
        <dbReference type="Pfam" id="PF00326"/>
    </source>
</evidence>
<evidence type="ECO:0000256" key="4">
    <source>
        <dbReference type="ARBA" id="ARBA00022801"/>
    </source>
</evidence>
<protein>
    <recommendedName>
        <fullName evidence="2">prolyl oligopeptidase</fullName>
        <ecNumber evidence="2">3.4.21.26</ecNumber>
    </recommendedName>
</protein>
<dbReference type="Gene3D" id="3.40.50.1820">
    <property type="entry name" value="alpha/beta hydrolase"/>
    <property type="match status" value="1"/>
</dbReference>